<evidence type="ECO:0000256" key="2">
    <source>
        <dbReference type="PROSITE-ProRule" id="PRU01282"/>
    </source>
</evidence>
<dbReference type="PANTHER" id="PTHR30041">
    <property type="entry name" value="ARSENATE REDUCTASE"/>
    <property type="match status" value="1"/>
</dbReference>
<evidence type="ECO:0008006" key="5">
    <source>
        <dbReference type="Google" id="ProtNLM"/>
    </source>
</evidence>
<dbReference type="PROSITE" id="PS51353">
    <property type="entry name" value="ARSC"/>
    <property type="match status" value="1"/>
</dbReference>
<name>Q12N77_SHEDO</name>
<dbReference type="Pfam" id="PF03960">
    <property type="entry name" value="ArsC"/>
    <property type="match status" value="1"/>
</dbReference>
<dbReference type="InterPro" id="IPR006504">
    <property type="entry name" value="Tscrpt_reg_Spx/MgsR"/>
</dbReference>
<dbReference type="InterPro" id="IPR006660">
    <property type="entry name" value="Arsenate_reductase-like"/>
</dbReference>
<dbReference type="HOGENOM" id="CLU_116644_2_1_6"/>
<dbReference type="CDD" id="cd03035">
    <property type="entry name" value="ArsC_Yffb"/>
    <property type="match status" value="1"/>
</dbReference>
<proteinExistence type="inferred from homology"/>
<dbReference type="InterPro" id="IPR036249">
    <property type="entry name" value="Thioredoxin-like_sf"/>
</dbReference>
<protein>
    <recommendedName>
        <fullName evidence="5">Arsenate reductase and related</fullName>
    </recommendedName>
</protein>
<dbReference type="eggNOG" id="COG1393">
    <property type="taxonomic scope" value="Bacteria"/>
</dbReference>
<evidence type="ECO:0000313" key="4">
    <source>
        <dbReference type="Proteomes" id="UP000001982"/>
    </source>
</evidence>
<dbReference type="OrthoDB" id="9803749at2"/>
<keyword evidence="4" id="KW-1185">Reference proteome</keyword>
<dbReference type="STRING" id="318161.Sden_1815"/>
<dbReference type="RefSeq" id="WP_011496256.1">
    <property type="nucleotide sequence ID" value="NC_007954.1"/>
</dbReference>
<dbReference type="Gene3D" id="3.40.30.10">
    <property type="entry name" value="Glutaredoxin"/>
    <property type="match status" value="1"/>
</dbReference>
<dbReference type="EMBL" id="CP000302">
    <property type="protein sequence ID" value="ABE55099.1"/>
    <property type="molecule type" value="Genomic_DNA"/>
</dbReference>
<gene>
    <name evidence="3" type="ordered locus">Sden_1815</name>
</gene>
<comment type="similarity">
    <text evidence="1 2">Belongs to the ArsC family.</text>
</comment>
<accession>Q12N77</accession>
<evidence type="ECO:0000256" key="1">
    <source>
        <dbReference type="ARBA" id="ARBA00007198"/>
    </source>
</evidence>
<dbReference type="AlphaFoldDB" id="Q12N77"/>
<organism evidence="3 4">
    <name type="scientific">Shewanella denitrificans (strain OS217 / ATCC BAA-1090 / DSM 15013)</name>
    <dbReference type="NCBI Taxonomy" id="318161"/>
    <lineage>
        <taxon>Bacteria</taxon>
        <taxon>Pseudomonadati</taxon>
        <taxon>Pseudomonadota</taxon>
        <taxon>Gammaproteobacteria</taxon>
        <taxon>Alteromonadales</taxon>
        <taxon>Shewanellaceae</taxon>
        <taxon>Shewanella</taxon>
    </lineage>
</organism>
<dbReference type="PANTHER" id="PTHR30041:SF8">
    <property type="entry name" value="PROTEIN YFFB"/>
    <property type="match status" value="1"/>
</dbReference>
<evidence type="ECO:0000313" key="3">
    <source>
        <dbReference type="EMBL" id="ABE55099.1"/>
    </source>
</evidence>
<dbReference type="Proteomes" id="UP000001982">
    <property type="component" value="Chromosome"/>
</dbReference>
<dbReference type="NCBIfam" id="NF008107">
    <property type="entry name" value="PRK10853.1"/>
    <property type="match status" value="1"/>
</dbReference>
<dbReference type="SUPFAM" id="SSF52833">
    <property type="entry name" value="Thioredoxin-like"/>
    <property type="match status" value="1"/>
</dbReference>
<dbReference type="KEGG" id="sdn:Sden_1815"/>
<dbReference type="NCBIfam" id="TIGR01617">
    <property type="entry name" value="arsC_related"/>
    <property type="match status" value="1"/>
</dbReference>
<sequence>MSVTLFGIKNCDTVRKARKWLEAENIKAQFHDFRDDGLSQEQLQHWVESLGWETVLNKRSTSFRALTEQQKNELNQASAMQLMLEMPTLIKRPVLVKDDKVLLGFKLTDYQAWFAK</sequence>
<reference evidence="3 4" key="1">
    <citation type="submission" date="2006-03" db="EMBL/GenBank/DDBJ databases">
        <title>Complete sequence of Shewanella denitrificans OS217.</title>
        <authorList>
            <consortium name="US DOE Joint Genome Institute"/>
            <person name="Copeland A."/>
            <person name="Lucas S."/>
            <person name="Lapidus A."/>
            <person name="Barry K."/>
            <person name="Detter J.C."/>
            <person name="Glavina del Rio T."/>
            <person name="Hammon N."/>
            <person name="Israni S."/>
            <person name="Dalin E."/>
            <person name="Tice H."/>
            <person name="Pitluck S."/>
            <person name="Brettin T."/>
            <person name="Bruce D."/>
            <person name="Han C."/>
            <person name="Tapia R."/>
            <person name="Gilna P."/>
            <person name="Kiss H."/>
            <person name="Schmutz J."/>
            <person name="Larimer F."/>
            <person name="Land M."/>
            <person name="Hauser L."/>
            <person name="Kyrpides N."/>
            <person name="Lykidis A."/>
            <person name="Richardson P."/>
        </authorList>
    </citation>
    <scope>NUCLEOTIDE SEQUENCE [LARGE SCALE GENOMIC DNA]</scope>
    <source>
        <strain evidence="4">OS217 / ATCC BAA-1090 / DSM 15013</strain>
    </source>
</reference>